<dbReference type="EMBL" id="LT629791">
    <property type="protein sequence ID" value="SDU41157.1"/>
    <property type="molecule type" value="Genomic_DNA"/>
</dbReference>
<proteinExistence type="predicted"/>
<sequence>MRVGLWLEDEGRTLTQITELAATAARSGYSSVWLSERGGWDPLTVLAAVGAAVPEVGLGTSIVRSYPRHPLTLAAQALSAQAVTGGRLLLGVGPGPGPAVEAQYGYSYEAPVRHLREYLSALRPLLRGEPVAYRGEQLTAAGQVAVAGAAAPPVFLSALGPAMLRLTGELADGTLTTWAGPRSIGEHIVPVLTDAAKAAGRAVPVVIAGCCVSVTADPDGTRSWVDERYGAAAGLPSYRRQLDRERARTPADTVIAGDEETVARELRRLVDAGAGEVQVIPVGPDADQIRTVEVAARLAR</sequence>
<dbReference type="SUPFAM" id="SSF51679">
    <property type="entry name" value="Bacterial luciferase-like"/>
    <property type="match status" value="1"/>
</dbReference>
<dbReference type="CDD" id="cd01097">
    <property type="entry name" value="Tetrahydromethanopterin_reductase"/>
    <property type="match status" value="1"/>
</dbReference>
<dbReference type="InterPro" id="IPR050564">
    <property type="entry name" value="F420-G6PD/mer"/>
</dbReference>
<dbReference type="NCBIfam" id="TIGR03564">
    <property type="entry name" value="F420_MSMEG_4879"/>
    <property type="match status" value="1"/>
</dbReference>
<reference evidence="4" key="1">
    <citation type="submission" date="2016-10" db="EMBL/GenBank/DDBJ databases">
        <authorList>
            <person name="Varghese N."/>
            <person name="Submissions S."/>
        </authorList>
    </citation>
    <scope>NUCLEOTIDE SEQUENCE [LARGE SCALE GENOMIC DNA]</scope>
    <source>
        <strain evidence="4">DSM 45079</strain>
    </source>
</reference>
<dbReference type="Pfam" id="PF00296">
    <property type="entry name" value="Bac_luciferase"/>
    <property type="match status" value="1"/>
</dbReference>
<protein>
    <submittedName>
        <fullName evidence="3">F420-dependent oxidoreductase, MSMEG_4879 family</fullName>
    </submittedName>
</protein>
<name>A0A1H2IAI8_9ACTN</name>
<dbReference type="PANTHER" id="PTHR43244">
    <property type="match status" value="1"/>
</dbReference>
<dbReference type="Gene3D" id="3.20.20.30">
    <property type="entry name" value="Luciferase-like domain"/>
    <property type="match status" value="1"/>
</dbReference>
<gene>
    <name evidence="3" type="ORF">SAMN04488563_1564</name>
</gene>
<keyword evidence="4" id="KW-1185">Reference proteome</keyword>
<dbReference type="InterPro" id="IPR011251">
    <property type="entry name" value="Luciferase-like_dom"/>
</dbReference>
<evidence type="ECO:0000256" key="1">
    <source>
        <dbReference type="ARBA" id="ARBA00023002"/>
    </source>
</evidence>
<dbReference type="PANTHER" id="PTHR43244:SF1">
    <property type="entry name" value="5,10-METHYLENETETRAHYDROMETHANOPTERIN REDUCTASE"/>
    <property type="match status" value="1"/>
</dbReference>
<dbReference type="GO" id="GO:0016705">
    <property type="term" value="F:oxidoreductase activity, acting on paired donors, with incorporation or reduction of molecular oxygen"/>
    <property type="evidence" value="ECO:0007669"/>
    <property type="project" value="InterPro"/>
</dbReference>
<dbReference type="InterPro" id="IPR036661">
    <property type="entry name" value="Luciferase-like_sf"/>
</dbReference>
<evidence type="ECO:0000259" key="2">
    <source>
        <dbReference type="Pfam" id="PF00296"/>
    </source>
</evidence>
<dbReference type="RefSeq" id="WP_046767911.1">
    <property type="nucleotide sequence ID" value="NZ_KQ061223.1"/>
</dbReference>
<dbReference type="Proteomes" id="UP000182977">
    <property type="component" value="Chromosome I"/>
</dbReference>
<keyword evidence="1" id="KW-0560">Oxidoreductase</keyword>
<feature type="domain" description="Luciferase-like" evidence="2">
    <location>
        <begin position="4"/>
        <end position="274"/>
    </location>
</feature>
<dbReference type="OrthoDB" id="7054907at2"/>
<evidence type="ECO:0000313" key="4">
    <source>
        <dbReference type="Proteomes" id="UP000182977"/>
    </source>
</evidence>
<dbReference type="InterPro" id="IPR019910">
    <property type="entry name" value="Lucif-like_OxRdtase_MSMEG_4879"/>
</dbReference>
<organism evidence="3 4">
    <name type="scientific">Jiangella alkaliphila</name>
    <dbReference type="NCBI Taxonomy" id="419479"/>
    <lineage>
        <taxon>Bacteria</taxon>
        <taxon>Bacillati</taxon>
        <taxon>Actinomycetota</taxon>
        <taxon>Actinomycetes</taxon>
        <taxon>Jiangellales</taxon>
        <taxon>Jiangellaceae</taxon>
        <taxon>Jiangella</taxon>
    </lineage>
</organism>
<dbReference type="STRING" id="419479.SAMN04488563_1564"/>
<accession>A0A1H2IAI8</accession>
<evidence type="ECO:0000313" key="3">
    <source>
        <dbReference type="EMBL" id="SDU41157.1"/>
    </source>
</evidence>
<dbReference type="AlphaFoldDB" id="A0A1H2IAI8"/>